<reference evidence="3 4" key="1">
    <citation type="submission" date="2020-08" db="EMBL/GenBank/DDBJ databases">
        <title>Genomic Encyclopedia of Type Strains, Phase IV (KMG-V): Genome sequencing to study the core and pangenomes of soil and plant-associated prokaryotes.</title>
        <authorList>
            <person name="Whitman W."/>
        </authorList>
    </citation>
    <scope>NUCLEOTIDE SEQUENCE [LARGE SCALE GENOMIC DNA]</scope>
    <source>
        <strain evidence="1 3">ANJLi2</strain>
        <strain evidence="2 4">MP601</strain>
    </source>
</reference>
<evidence type="ECO:0000313" key="3">
    <source>
        <dbReference type="Proteomes" id="UP000541583"/>
    </source>
</evidence>
<comment type="caution">
    <text evidence="2">The sequence shown here is derived from an EMBL/GenBank/DDBJ whole genome shotgun (WGS) entry which is preliminary data.</text>
</comment>
<protein>
    <submittedName>
        <fullName evidence="2">Uncharacterized protein</fullName>
    </submittedName>
</protein>
<dbReference type="EMBL" id="JACHCB010000002">
    <property type="protein sequence ID" value="MBB6108286.1"/>
    <property type="molecule type" value="Genomic_DNA"/>
</dbReference>
<accession>A0A1N6SSJ6</accession>
<proteinExistence type="predicted"/>
<dbReference type="Proteomes" id="UP000541583">
    <property type="component" value="Unassembled WGS sequence"/>
</dbReference>
<gene>
    <name evidence="2" type="ORF">HDF22_004051</name>
    <name evidence="1" type="ORF">HDF23_001021</name>
</gene>
<keyword evidence="3" id="KW-1185">Reference proteome</keyword>
<dbReference type="RefSeq" id="WP_175614054.1">
    <property type="nucleotide sequence ID" value="NZ_FTMG01000002.1"/>
</dbReference>
<dbReference type="AlphaFoldDB" id="A0A1N6SSJ6"/>
<evidence type="ECO:0000313" key="1">
    <source>
        <dbReference type="EMBL" id="MBB6108286.1"/>
    </source>
</evidence>
<sequence length="53" mass="6155">MKTVLHLSRAVFSKNNDQQFTNSLTRIKEADQIAEAINKRLNEIQKKLKPKNC</sequence>
<evidence type="ECO:0000313" key="4">
    <source>
        <dbReference type="Proteomes" id="UP000548326"/>
    </source>
</evidence>
<dbReference type="EMBL" id="JACHCA010000012">
    <property type="protein sequence ID" value="MBB6129914.1"/>
    <property type="molecule type" value="Genomic_DNA"/>
</dbReference>
<dbReference type="STRING" id="354630.SAMN05421821_102477"/>
<organism evidence="2 4">
    <name type="scientific">Mucilaginibacter lappiensis</name>
    <dbReference type="NCBI Taxonomy" id="354630"/>
    <lineage>
        <taxon>Bacteria</taxon>
        <taxon>Pseudomonadati</taxon>
        <taxon>Bacteroidota</taxon>
        <taxon>Sphingobacteriia</taxon>
        <taxon>Sphingobacteriales</taxon>
        <taxon>Sphingobacteriaceae</taxon>
        <taxon>Mucilaginibacter</taxon>
    </lineage>
</organism>
<evidence type="ECO:0000313" key="2">
    <source>
        <dbReference type="EMBL" id="MBB6129914.1"/>
    </source>
</evidence>
<name>A0A1N6SSJ6_9SPHI</name>
<dbReference type="Proteomes" id="UP000548326">
    <property type="component" value="Unassembled WGS sequence"/>
</dbReference>